<sequence>MDINNDWGNTFHPSIPMALQPMEGFSWLQHIPPFRSLLSLLSPSLSVGLHTIDISHVSALFNTFREEAAAQTSTFLSLSILLLSRSPLLAMEMFPLTFGWADS</sequence>
<dbReference type="Proteomes" id="UP001165740">
    <property type="component" value="Chromosome 13"/>
</dbReference>
<proteinExistence type="predicted"/>
<keyword evidence="1" id="KW-1185">Reference proteome</keyword>
<organism evidence="1 2">
    <name type="scientific">Biomphalaria glabrata</name>
    <name type="common">Bloodfluke planorb</name>
    <name type="synonym">Freshwater snail</name>
    <dbReference type="NCBI Taxonomy" id="6526"/>
    <lineage>
        <taxon>Eukaryota</taxon>
        <taxon>Metazoa</taxon>
        <taxon>Spiralia</taxon>
        <taxon>Lophotrochozoa</taxon>
        <taxon>Mollusca</taxon>
        <taxon>Gastropoda</taxon>
        <taxon>Heterobranchia</taxon>
        <taxon>Euthyneura</taxon>
        <taxon>Panpulmonata</taxon>
        <taxon>Hygrophila</taxon>
        <taxon>Lymnaeoidea</taxon>
        <taxon>Planorbidae</taxon>
        <taxon>Biomphalaria</taxon>
    </lineage>
</organism>
<reference evidence="2" key="1">
    <citation type="submission" date="2025-08" db="UniProtKB">
        <authorList>
            <consortium name="RefSeq"/>
        </authorList>
    </citation>
    <scope>IDENTIFICATION</scope>
</reference>
<dbReference type="GeneID" id="129922375"/>
<evidence type="ECO:0000313" key="1">
    <source>
        <dbReference type="Proteomes" id="UP001165740"/>
    </source>
</evidence>
<protein>
    <submittedName>
        <fullName evidence="2">Uncharacterized protein LOC129922375</fullName>
    </submittedName>
</protein>
<name>A0A9W2YNI3_BIOGL</name>
<gene>
    <name evidence="2" type="primary">LOC129922375</name>
</gene>
<dbReference type="RefSeq" id="XP_055864231.1">
    <property type="nucleotide sequence ID" value="XM_056008256.1"/>
</dbReference>
<evidence type="ECO:0000313" key="2">
    <source>
        <dbReference type="RefSeq" id="XP_055864231.1"/>
    </source>
</evidence>
<accession>A0A9W2YNI3</accession>
<dbReference type="AlphaFoldDB" id="A0A9W2YNI3"/>